<dbReference type="GO" id="GO:0004523">
    <property type="term" value="F:RNA-DNA hybrid ribonuclease activity"/>
    <property type="evidence" value="ECO:0007669"/>
    <property type="project" value="InterPro"/>
</dbReference>
<protein>
    <submittedName>
        <fullName evidence="2">RVT_3 domain-containing protein</fullName>
    </submittedName>
</protein>
<dbReference type="PANTHER" id="PTHR47074">
    <property type="entry name" value="BNAC02G40300D PROTEIN"/>
    <property type="match status" value="1"/>
</dbReference>
<evidence type="ECO:0000313" key="2">
    <source>
        <dbReference type="EMBL" id="GAV76043.1"/>
    </source>
</evidence>
<gene>
    <name evidence="2" type="ORF">CFOL_v3_19518</name>
</gene>
<name>A0A1Q3C7I8_CEPFO</name>
<dbReference type="AlphaFoldDB" id="A0A1Q3C7I8"/>
<evidence type="ECO:0000313" key="3">
    <source>
        <dbReference type="Proteomes" id="UP000187406"/>
    </source>
</evidence>
<dbReference type="InterPro" id="IPR002156">
    <property type="entry name" value="RNaseH_domain"/>
</dbReference>
<feature type="domain" description="RNase H type-1" evidence="1">
    <location>
        <begin position="1"/>
        <end position="107"/>
    </location>
</feature>
<sequence length="119" mass="13367">GVGWVFRDYQDIILAVDNRRLVPQNDPPTIEALAIYYGMPSGERLGYHILVVEFDAGVIVDAINNSGSCDATYGNIIDDIRELKLGFEACFVGYISKEDNYLTHTIAFLAKDPMWNVYD</sequence>
<reference evidence="3" key="1">
    <citation type="submission" date="2016-04" db="EMBL/GenBank/DDBJ databases">
        <title>Cephalotus genome sequencing.</title>
        <authorList>
            <person name="Fukushima K."/>
            <person name="Hasebe M."/>
            <person name="Fang X."/>
        </authorList>
    </citation>
    <scope>NUCLEOTIDE SEQUENCE [LARGE SCALE GENOMIC DNA]</scope>
    <source>
        <strain evidence="3">cv. St1</strain>
    </source>
</reference>
<proteinExistence type="predicted"/>
<keyword evidence="3" id="KW-1185">Reference proteome</keyword>
<organism evidence="2 3">
    <name type="scientific">Cephalotus follicularis</name>
    <name type="common">Albany pitcher plant</name>
    <dbReference type="NCBI Taxonomy" id="3775"/>
    <lineage>
        <taxon>Eukaryota</taxon>
        <taxon>Viridiplantae</taxon>
        <taxon>Streptophyta</taxon>
        <taxon>Embryophyta</taxon>
        <taxon>Tracheophyta</taxon>
        <taxon>Spermatophyta</taxon>
        <taxon>Magnoliopsida</taxon>
        <taxon>eudicotyledons</taxon>
        <taxon>Gunneridae</taxon>
        <taxon>Pentapetalae</taxon>
        <taxon>rosids</taxon>
        <taxon>fabids</taxon>
        <taxon>Oxalidales</taxon>
        <taxon>Cephalotaceae</taxon>
        <taxon>Cephalotus</taxon>
    </lineage>
</organism>
<accession>A0A1Q3C7I8</accession>
<dbReference type="OrthoDB" id="1001083at2759"/>
<dbReference type="Pfam" id="PF13456">
    <property type="entry name" value="RVT_3"/>
    <property type="match status" value="1"/>
</dbReference>
<evidence type="ECO:0000259" key="1">
    <source>
        <dbReference type="Pfam" id="PF13456"/>
    </source>
</evidence>
<feature type="non-terminal residue" evidence="2">
    <location>
        <position position="1"/>
    </location>
</feature>
<dbReference type="PANTHER" id="PTHR47074:SF48">
    <property type="entry name" value="POLYNUCLEOTIDYL TRANSFERASE, RIBONUCLEASE H-LIKE SUPERFAMILY PROTEIN"/>
    <property type="match status" value="1"/>
</dbReference>
<dbReference type="InterPro" id="IPR052929">
    <property type="entry name" value="RNase_H-like_EbsB-rel"/>
</dbReference>
<dbReference type="GO" id="GO:0003676">
    <property type="term" value="F:nucleic acid binding"/>
    <property type="evidence" value="ECO:0007669"/>
    <property type="project" value="InterPro"/>
</dbReference>
<comment type="caution">
    <text evidence="2">The sequence shown here is derived from an EMBL/GenBank/DDBJ whole genome shotgun (WGS) entry which is preliminary data.</text>
</comment>
<dbReference type="InParanoid" id="A0A1Q3C7I8"/>
<dbReference type="Proteomes" id="UP000187406">
    <property type="component" value="Unassembled WGS sequence"/>
</dbReference>
<dbReference type="EMBL" id="BDDD01001447">
    <property type="protein sequence ID" value="GAV76043.1"/>
    <property type="molecule type" value="Genomic_DNA"/>
</dbReference>